<evidence type="ECO:0000256" key="4">
    <source>
        <dbReference type="ARBA" id="ARBA00023136"/>
    </source>
</evidence>
<feature type="domain" description="RDD" evidence="6">
    <location>
        <begin position="3"/>
        <end position="107"/>
    </location>
</feature>
<sequence length="137" mass="15863">MKNRLLAFFIDYILVLFIFVPISILININSTEENSNWPFEIFYPLLFLVLFVISNRDLIGGRSIGKRIVGLGVRDYSNPDNTPGKWRLFLRNISLIVWPVELFLLLIKGRRLGDLIMKTKVIELNKKQTENGNALPE</sequence>
<evidence type="ECO:0000256" key="5">
    <source>
        <dbReference type="SAM" id="Phobius"/>
    </source>
</evidence>
<feature type="transmembrane region" description="Helical" evidence="5">
    <location>
        <begin position="88"/>
        <end position="107"/>
    </location>
</feature>
<dbReference type="RefSeq" id="WP_317982142.1">
    <property type="nucleotide sequence ID" value="NZ_BTCL01000032.1"/>
</dbReference>
<evidence type="ECO:0000256" key="1">
    <source>
        <dbReference type="ARBA" id="ARBA00004141"/>
    </source>
</evidence>
<dbReference type="Proteomes" id="UP001285921">
    <property type="component" value="Unassembled WGS sequence"/>
</dbReference>
<feature type="transmembrane region" description="Helical" evidence="5">
    <location>
        <begin position="7"/>
        <end position="29"/>
    </location>
</feature>
<dbReference type="EMBL" id="BTCL01000032">
    <property type="protein sequence ID" value="GMK48628.1"/>
    <property type="molecule type" value="Genomic_DNA"/>
</dbReference>
<feature type="transmembrane region" description="Helical" evidence="5">
    <location>
        <begin position="41"/>
        <end position="59"/>
    </location>
</feature>
<keyword evidence="8" id="KW-1185">Reference proteome</keyword>
<comment type="caution">
    <text evidence="7">The sequence shown here is derived from an EMBL/GenBank/DDBJ whole genome shotgun (WGS) entry which is preliminary data.</text>
</comment>
<protein>
    <recommendedName>
        <fullName evidence="6">RDD domain-containing protein</fullName>
    </recommendedName>
</protein>
<name>A0ABQ6NU69_9BACL</name>
<evidence type="ECO:0000313" key="8">
    <source>
        <dbReference type="Proteomes" id="UP001285921"/>
    </source>
</evidence>
<dbReference type="Pfam" id="PF06271">
    <property type="entry name" value="RDD"/>
    <property type="match status" value="1"/>
</dbReference>
<dbReference type="InterPro" id="IPR010432">
    <property type="entry name" value="RDD"/>
</dbReference>
<organism evidence="7 8">
    <name type="scientific">Paenibacillus glycanilyticus</name>
    <dbReference type="NCBI Taxonomy" id="126569"/>
    <lineage>
        <taxon>Bacteria</taxon>
        <taxon>Bacillati</taxon>
        <taxon>Bacillota</taxon>
        <taxon>Bacilli</taxon>
        <taxon>Bacillales</taxon>
        <taxon>Paenibacillaceae</taxon>
        <taxon>Paenibacillus</taxon>
    </lineage>
</organism>
<comment type="subcellular location">
    <subcellularLocation>
        <location evidence="1">Membrane</location>
        <topology evidence="1">Multi-pass membrane protein</topology>
    </subcellularLocation>
</comment>
<gene>
    <name evidence="7" type="ORF">PghCCS26_57580</name>
</gene>
<evidence type="ECO:0000313" key="7">
    <source>
        <dbReference type="EMBL" id="GMK48628.1"/>
    </source>
</evidence>
<accession>A0ABQ6NU69</accession>
<evidence type="ECO:0000256" key="2">
    <source>
        <dbReference type="ARBA" id="ARBA00022692"/>
    </source>
</evidence>
<keyword evidence="4 5" id="KW-0472">Membrane</keyword>
<evidence type="ECO:0000256" key="3">
    <source>
        <dbReference type="ARBA" id="ARBA00022989"/>
    </source>
</evidence>
<evidence type="ECO:0000259" key="6">
    <source>
        <dbReference type="Pfam" id="PF06271"/>
    </source>
</evidence>
<proteinExistence type="predicted"/>
<keyword evidence="3 5" id="KW-1133">Transmembrane helix</keyword>
<keyword evidence="2 5" id="KW-0812">Transmembrane</keyword>
<reference evidence="7 8" key="1">
    <citation type="submission" date="2023-05" db="EMBL/GenBank/DDBJ databases">
        <title>Draft genome of Paenibacillus sp. CCS26.</title>
        <authorList>
            <person name="Akita H."/>
            <person name="Shinto Y."/>
            <person name="Kimura Z."/>
        </authorList>
    </citation>
    <scope>NUCLEOTIDE SEQUENCE [LARGE SCALE GENOMIC DNA]</scope>
    <source>
        <strain evidence="7 8">CCS26</strain>
    </source>
</reference>